<dbReference type="GO" id="GO:0005524">
    <property type="term" value="F:ATP binding"/>
    <property type="evidence" value="ECO:0007669"/>
    <property type="project" value="UniProtKB-KW"/>
</dbReference>
<evidence type="ECO:0000256" key="2">
    <source>
        <dbReference type="ARBA" id="ARBA00022741"/>
    </source>
</evidence>
<protein>
    <submittedName>
        <fullName evidence="7">Putative endoplasmin/endoplasmic reticulum glucose-regulated protein Grp94</fullName>
    </submittedName>
</protein>
<accession>A0A098VYV4</accession>
<comment type="similarity">
    <text evidence="1">Belongs to the heat shock protein 90 family.</text>
</comment>
<dbReference type="Pfam" id="PF13589">
    <property type="entry name" value="HATPase_c_3"/>
    <property type="match status" value="1"/>
</dbReference>
<dbReference type="SUPFAM" id="SSF55874">
    <property type="entry name" value="ATPase domain of HSP90 chaperone/DNA topoisomerase II/histidine kinase"/>
    <property type="match status" value="1"/>
</dbReference>
<dbReference type="EMBL" id="JMKJ01000031">
    <property type="protein sequence ID" value="KGG52886.1"/>
    <property type="molecule type" value="Genomic_DNA"/>
</dbReference>
<dbReference type="RefSeq" id="XP_013239322.1">
    <property type="nucleotide sequence ID" value="XM_013383868.1"/>
</dbReference>
<dbReference type="Proteomes" id="UP000029725">
    <property type="component" value="Unassembled WGS sequence"/>
</dbReference>
<dbReference type="Gene3D" id="3.40.50.11260">
    <property type="match status" value="1"/>
</dbReference>
<dbReference type="Gene3D" id="3.30.230.80">
    <property type="match status" value="1"/>
</dbReference>
<keyword evidence="6" id="KW-0472">Membrane</keyword>
<dbReference type="AlphaFoldDB" id="A0A098VYV4"/>
<name>A0A098VYV4_9MICR</name>
<keyword evidence="6" id="KW-1133">Transmembrane helix</keyword>
<keyword evidence="8" id="KW-1185">Reference proteome</keyword>
<dbReference type="GO" id="GO:0140662">
    <property type="term" value="F:ATP-dependent protein folding chaperone"/>
    <property type="evidence" value="ECO:0007669"/>
    <property type="project" value="InterPro"/>
</dbReference>
<comment type="caution">
    <text evidence="7">The sequence shown here is derived from an EMBL/GenBank/DDBJ whole genome shotgun (WGS) entry which is preliminary data.</text>
</comment>
<dbReference type="InterPro" id="IPR020575">
    <property type="entry name" value="Hsp90_N"/>
</dbReference>
<dbReference type="VEuPathDB" id="MicrosporidiaDB:DI09_128p10"/>
<dbReference type="GO" id="GO:0016887">
    <property type="term" value="F:ATP hydrolysis activity"/>
    <property type="evidence" value="ECO:0007669"/>
    <property type="project" value="InterPro"/>
</dbReference>
<evidence type="ECO:0000256" key="1">
    <source>
        <dbReference type="ARBA" id="ARBA00008239"/>
    </source>
</evidence>
<sequence>MVDRLKDDPPISMAENLSIVADVSLDGSLYSEENACAADLDGGPCFSGNMGGGCGIESERGLTGDVLGILGGAGAMLGILGGAGAMLGILGGAGAMLGILGGAGGGGCEGIFFSILGNTFEVSDPTLRRVGIPPWNSPPRETGGWSSMILFPAEAMLLELEATADPMATVAPSTIGADLSFVFVFFNDFPFSIDFKRELFIFEKMKKDTYAILIKTSLFLHFIVLNLFIVTCLFAAATFSSAAEADIHNFQSNAKDLLSIFSRSIYKKPSDFIRELLSNAADALNIKRLSSLTLGGGSTEEYKVSVICNPIKKELMFIDTGCGMDDVDMRANLGTFAKSGTKEKMQQIKATNSSTHSELIGQFGLGFYSAFIVADTVTVVSKKHSSDGTAHKKYVWNCNINDGNYTIKEIKDDDPLERSFPISSGTKVILHISDERLLRDISDELADDEQEKLDFLDPDYLKELIIEYSQYISYPIYLVYNKTVTSEVPLDVEEEKPSTHDEEIKVEEEDDESKAKKTTKTVTSEEVVTEKPIWADSSSSVTAEQYNTFYKTTFKESSDPIIHQRGSGSISLKTSVDFQYLIYIPKTPSFQPFSGEDIPKFLKLYVKRVFVTDEFGEMFPRYLSFIRGVVDVEDLPLNVSRESLQDLTALKSVFKYLANKVVGLIHSLSKNITAYEPFYKQYSGHIKLGIIVEKDQKRKDSLVPLLHFKSSHNVSGVFLDEYISRMPEMQTEIYFVTGSSVKEMRKLPQIEMAIKKGYEVLYLDESFDEYLVQATPTYKGKVLRNLAKSGVNLSDESEKQKLEEAQKRFKPLTAHMQKLFASTIEKVVVSGNLDRSPVAISASANGISPQMEKLLKANKNDFMAQYYLGQKKILEINPEHPLIQSMLDDVVSASEPVEESDKNMKLLYYSALLHSGYEISNPAEFSQAIEDMLRSKYGLSSTSKREETQEDLFSQKENPMFSFPNMEDFGLNSEEAAEANLDEKMAAEY</sequence>
<gene>
    <name evidence="7" type="ORF">DI09_128p10</name>
</gene>
<feature type="region of interest" description="Disordered" evidence="5">
    <location>
        <begin position="491"/>
        <end position="522"/>
    </location>
</feature>
<reference evidence="7 8" key="1">
    <citation type="submission" date="2014-04" db="EMBL/GenBank/DDBJ databases">
        <title>A new species of microsporidia sheds light on the evolution of extreme parasitism.</title>
        <authorList>
            <person name="Haag K.L."/>
            <person name="James T.Y."/>
            <person name="Larsson R."/>
            <person name="Schaer T.M."/>
            <person name="Refardt D."/>
            <person name="Pombert J.-F."/>
            <person name="Ebert D."/>
        </authorList>
    </citation>
    <scope>NUCLEOTIDE SEQUENCE [LARGE SCALE GENOMIC DNA]</scope>
    <source>
        <strain evidence="7 8">UGP3</strain>
        <tissue evidence="7">Spores</tissue>
    </source>
</reference>
<keyword evidence="3" id="KW-0067">ATP-binding</keyword>
<keyword evidence="2" id="KW-0547">Nucleotide-binding</keyword>
<feature type="non-terminal residue" evidence="7">
    <location>
        <position position="989"/>
    </location>
</feature>
<feature type="transmembrane region" description="Helical" evidence="6">
    <location>
        <begin position="66"/>
        <end position="90"/>
    </location>
</feature>
<dbReference type="InterPro" id="IPR037196">
    <property type="entry name" value="HSP90_C"/>
</dbReference>
<evidence type="ECO:0000256" key="5">
    <source>
        <dbReference type="SAM" id="MobiDB-lite"/>
    </source>
</evidence>
<dbReference type="Pfam" id="PF00183">
    <property type="entry name" value="HSP90"/>
    <property type="match status" value="1"/>
</dbReference>
<dbReference type="PRINTS" id="PR00775">
    <property type="entry name" value="HEATSHOCK90"/>
</dbReference>
<evidence type="ECO:0000256" key="4">
    <source>
        <dbReference type="ARBA" id="ARBA00023186"/>
    </source>
</evidence>
<keyword evidence="6" id="KW-0812">Transmembrane</keyword>
<evidence type="ECO:0000256" key="3">
    <source>
        <dbReference type="ARBA" id="ARBA00022840"/>
    </source>
</evidence>
<dbReference type="InterPro" id="IPR036890">
    <property type="entry name" value="HATPase_C_sf"/>
</dbReference>
<dbReference type="HAMAP" id="MF_00505">
    <property type="entry name" value="HSP90"/>
    <property type="match status" value="1"/>
</dbReference>
<dbReference type="GeneID" id="25258220"/>
<organism evidence="7 8">
    <name type="scientific">Mitosporidium daphniae</name>
    <dbReference type="NCBI Taxonomy" id="1485682"/>
    <lineage>
        <taxon>Eukaryota</taxon>
        <taxon>Fungi</taxon>
        <taxon>Fungi incertae sedis</taxon>
        <taxon>Microsporidia</taxon>
        <taxon>Mitosporidium</taxon>
    </lineage>
</organism>
<dbReference type="Gene3D" id="3.30.565.10">
    <property type="entry name" value="Histidine kinase-like ATPase, C-terminal domain"/>
    <property type="match status" value="1"/>
</dbReference>
<dbReference type="SUPFAM" id="SSF110942">
    <property type="entry name" value="HSP90 C-terminal domain"/>
    <property type="match status" value="1"/>
</dbReference>
<dbReference type="PANTHER" id="PTHR11528">
    <property type="entry name" value="HEAT SHOCK PROTEIN 90 FAMILY MEMBER"/>
    <property type="match status" value="1"/>
</dbReference>
<proteinExistence type="inferred from homology"/>
<dbReference type="NCBIfam" id="NF003555">
    <property type="entry name" value="PRK05218.1"/>
    <property type="match status" value="1"/>
</dbReference>
<dbReference type="OrthoDB" id="28737at2759"/>
<dbReference type="GO" id="GO:0051082">
    <property type="term" value="F:unfolded protein binding"/>
    <property type="evidence" value="ECO:0007669"/>
    <property type="project" value="InterPro"/>
</dbReference>
<keyword evidence="4" id="KW-0143">Chaperone</keyword>
<dbReference type="Gene3D" id="1.20.120.790">
    <property type="entry name" value="Heat shock protein 90, C-terminal domain"/>
    <property type="match status" value="1"/>
</dbReference>
<evidence type="ECO:0000313" key="8">
    <source>
        <dbReference type="Proteomes" id="UP000029725"/>
    </source>
</evidence>
<evidence type="ECO:0000256" key="6">
    <source>
        <dbReference type="SAM" id="Phobius"/>
    </source>
</evidence>
<feature type="transmembrane region" description="Helical" evidence="6">
    <location>
        <begin position="212"/>
        <end position="237"/>
    </location>
</feature>
<dbReference type="SUPFAM" id="SSF54211">
    <property type="entry name" value="Ribosomal protein S5 domain 2-like"/>
    <property type="match status" value="1"/>
</dbReference>
<dbReference type="HOGENOM" id="CLU_006684_1_2_1"/>
<evidence type="ECO:0000313" key="7">
    <source>
        <dbReference type="EMBL" id="KGG52886.1"/>
    </source>
</evidence>
<dbReference type="InterPro" id="IPR001404">
    <property type="entry name" value="Hsp90_fam"/>
</dbReference>
<dbReference type="InterPro" id="IPR020568">
    <property type="entry name" value="Ribosomal_Su5_D2-typ_SF"/>
</dbReference>